<keyword evidence="5 10" id="KW-0547">Nucleotide-binding</keyword>
<feature type="domain" description="EngB-type G" evidence="11">
    <location>
        <begin position="92"/>
        <end position="268"/>
    </location>
</feature>
<evidence type="ECO:0000256" key="4">
    <source>
        <dbReference type="ARBA" id="ARBA00022723"/>
    </source>
</evidence>
<dbReference type="PANTHER" id="PTHR11649">
    <property type="entry name" value="MSS1/TRME-RELATED GTP-BINDING PROTEIN"/>
    <property type="match status" value="1"/>
</dbReference>
<evidence type="ECO:0000256" key="5">
    <source>
        <dbReference type="ARBA" id="ARBA00022741"/>
    </source>
</evidence>
<name>C4GLD9_9NEIS</name>
<comment type="similarity">
    <text evidence="2 10">Belongs to the TRAFAC class TrmE-Era-EngA-EngB-Septin-like GTPase superfamily. EngB GTPase family.</text>
</comment>
<dbReference type="FunFam" id="3.40.50.300:FF:000098">
    <property type="entry name" value="Probable GTP-binding protein EngB"/>
    <property type="match status" value="1"/>
</dbReference>
<dbReference type="GO" id="GO:0046872">
    <property type="term" value="F:metal ion binding"/>
    <property type="evidence" value="ECO:0007669"/>
    <property type="project" value="UniProtKB-KW"/>
</dbReference>
<dbReference type="EMBL" id="ACJW02000003">
    <property type="protein sequence ID" value="EEP67547.1"/>
    <property type="molecule type" value="Genomic_DNA"/>
</dbReference>
<comment type="cofactor">
    <cofactor evidence="1">
        <name>Mg(2+)</name>
        <dbReference type="ChEBI" id="CHEBI:18420"/>
    </cofactor>
</comment>
<dbReference type="GO" id="GO:0005829">
    <property type="term" value="C:cytosol"/>
    <property type="evidence" value="ECO:0007669"/>
    <property type="project" value="TreeGrafter"/>
</dbReference>
<dbReference type="InterPro" id="IPR019987">
    <property type="entry name" value="GTP-bd_ribosome_bio_YsxC"/>
</dbReference>
<evidence type="ECO:0000256" key="10">
    <source>
        <dbReference type="HAMAP-Rule" id="MF_00321"/>
    </source>
</evidence>
<comment type="caution">
    <text evidence="12">The sequence shown here is derived from an EMBL/GenBank/DDBJ whole genome shotgun (WGS) entry which is preliminary data.</text>
</comment>
<evidence type="ECO:0000256" key="7">
    <source>
        <dbReference type="ARBA" id="ARBA00023134"/>
    </source>
</evidence>
<proteinExistence type="inferred from homology"/>
<dbReference type="SUPFAM" id="SSF52540">
    <property type="entry name" value="P-loop containing nucleoside triphosphate hydrolases"/>
    <property type="match status" value="1"/>
</dbReference>
<evidence type="ECO:0000259" key="11">
    <source>
        <dbReference type="PROSITE" id="PS51706"/>
    </source>
</evidence>
<evidence type="ECO:0000313" key="12">
    <source>
        <dbReference type="EMBL" id="EEP67547.1"/>
    </source>
</evidence>
<protein>
    <recommendedName>
        <fullName evidence="10">Probable GTP-binding protein EngB</fullName>
    </recommendedName>
</protein>
<dbReference type="HAMAP" id="MF_00321">
    <property type="entry name" value="GTPase_EngB"/>
    <property type="match status" value="1"/>
</dbReference>
<dbReference type="GO" id="GO:0005525">
    <property type="term" value="F:GTP binding"/>
    <property type="evidence" value="ECO:0007669"/>
    <property type="project" value="UniProtKB-UniRule"/>
</dbReference>
<dbReference type="HOGENOM" id="CLU_033732_1_1_4"/>
<dbReference type="NCBIfam" id="TIGR03598">
    <property type="entry name" value="GTPase_YsxC"/>
    <property type="match status" value="1"/>
</dbReference>
<dbReference type="InterPro" id="IPR030393">
    <property type="entry name" value="G_ENGB_dom"/>
</dbReference>
<keyword evidence="9 10" id="KW-0131">Cell cycle</keyword>
<keyword evidence="4" id="KW-0479">Metal-binding</keyword>
<accession>C4GLD9</accession>
<dbReference type="Gene3D" id="3.40.50.300">
    <property type="entry name" value="P-loop containing nucleotide triphosphate hydrolases"/>
    <property type="match status" value="1"/>
</dbReference>
<evidence type="ECO:0000256" key="2">
    <source>
        <dbReference type="ARBA" id="ARBA00009638"/>
    </source>
</evidence>
<evidence type="ECO:0000256" key="3">
    <source>
        <dbReference type="ARBA" id="ARBA00022618"/>
    </source>
</evidence>
<keyword evidence="13" id="KW-1185">Reference proteome</keyword>
<comment type="function">
    <text evidence="10">Necessary for normal cell division and for the maintenance of normal septation.</text>
</comment>
<evidence type="ECO:0000313" key="13">
    <source>
        <dbReference type="Proteomes" id="UP000003009"/>
    </source>
</evidence>
<dbReference type="PROSITE" id="PS51706">
    <property type="entry name" value="G_ENGB"/>
    <property type="match status" value="1"/>
</dbReference>
<dbReference type="Proteomes" id="UP000003009">
    <property type="component" value="Unassembled WGS sequence"/>
</dbReference>
<dbReference type="Pfam" id="PF01926">
    <property type="entry name" value="MMR_HSR1"/>
    <property type="match status" value="1"/>
</dbReference>
<reference evidence="12" key="1">
    <citation type="submission" date="2009-04" db="EMBL/GenBank/DDBJ databases">
        <authorList>
            <person name="Weinstock G."/>
            <person name="Sodergren E."/>
            <person name="Clifton S."/>
            <person name="Fulton L."/>
            <person name="Fulton B."/>
            <person name="Courtney L."/>
            <person name="Fronick C."/>
            <person name="Harrison M."/>
            <person name="Strong C."/>
            <person name="Farmer C."/>
            <person name="Delahaunty K."/>
            <person name="Markovic C."/>
            <person name="Hall O."/>
            <person name="Minx P."/>
            <person name="Tomlinson C."/>
            <person name="Mitreva M."/>
            <person name="Nelson J."/>
            <person name="Hou S."/>
            <person name="Wollam A."/>
            <person name="Pepin K.H."/>
            <person name="Johnson M."/>
            <person name="Bhonagiri V."/>
            <person name="Nash W.E."/>
            <person name="Warren W."/>
            <person name="Chinwalla A."/>
            <person name="Mardis E.R."/>
            <person name="Wilson R.K."/>
        </authorList>
    </citation>
    <scope>NUCLEOTIDE SEQUENCE [LARGE SCALE GENOMIC DNA]</scope>
    <source>
        <strain evidence="12">ATCC 51147</strain>
    </source>
</reference>
<dbReference type="CDD" id="cd01876">
    <property type="entry name" value="YihA_EngB"/>
    <property type="match status" value="1"/>
</dbReference>
<evidence type="ECO:0000256" key="8">
    <source>
        <dbReference type="ARBA" id="ARBA00023210"/>
    </source>
</evidence>
<evidence type="ECO:0000256" key="1">
    <source>
        <dbReference type="ARBA" id="ARBA00001946"/>
    </source>
</evidence>
<keyword evidence="7 10" id="KW-0342">GTP-binding</keyword>
<dbReference type="GO" id="GO:0000917">
    <property type="term" value="P:division septum assembly"/>
    <property type="evidence" value="ECO:0007669"/>
    <property type="project" value="UniProtKB-KW"/>
</dbReference>
<keyword evidence="8 10" id="KW-0717">Septation</keyword>
<dbReference type="STRING" id="629741.GCWU000324_01795"/>
<evidence type="ECO:0000256" key="6">
    <source>
        <dbReference type="ARBA" id="ARBA00022842"/>
    </source>
</evidence>
<dbReference type="InterPro" id="IPR006073">
    <property type="entry name" value="GTP-bd"/>
</dbReference>
<sequence>MWQPEQTIAACLPLLKSGAAEAKPQAAKIANRVKRFMKSAPEFFILCSGSKPRIFQTWYSIPNSQIFTAMNNLFQNAQFFTTVNHLKDLPDTPAEIAFVGRSNAGKSSAINTLCSHVRLAYVSKTPGRTQHINFFELANGNFMVDLPGYGYAQVPEAVRAHWVKLLGDYLQTRKQLIGLVLIMDVRHPMKPLDIQMLDFFALTGRPVHILLSKADKLSKNEQIKTLAAVQKALKPFAERQSVSVQLFSSLKKQGTDEVNEVVAGWFETFQAADAGREEHDATGA</sequence>
<dbReference type="AlphaFoldDB" id="C4GLD9"/>
<keyword evidence="6" id="KW-0460">Magnesium</keyword>
<dbReference type="InterPro" id="IPR027417">
    <property type="entry name" value="P-loop_NTPase"/>
</dbReference>
<organism evidence="12 13">
    <name type="scientific">Kingella oralis ATCC 51147</name>
    <dbReference type="NCBI Taxonomy" id="629741"/>
    <lineage>
        <taxon>Bacteria</taxon>
        <taxon>Pseudomonadati</taxon>
        <taxon>Pseudomonadota</taxon>
        <taxon>Betaproteobacteria</taxon>
        <taxon>Neisseriales</taxon>
        <taxon>Neisseriaceae</taxon>
        <taxon>Kingella</taxon>
    </lineage>
</organism>
<keyword evidence="3 10" id="KW-0132">Cell division</keyword>
<gene>
    <name evidence="10" type="primary">engB</name>
    <name evidence="12" type="synonym">ysxC</name>
    <name evidence="12" type="ORF">GCWU000324_01795</name>
</gene>
<dbReference type="PANTHER" id="PTHR11649:SF13">
    <property type="entry name" value="ENGB-TYPE G DOMAIN-CONTAINING PROTEIN"/>
    <property type="match status" value="1"/>
</dbReference>
<evidence type="ECO:0000256" key="9">
    <source>
        <dbReference type="ARBA" id="ARBA00023306"/>
    </source>
</evidence>